<dbReference type="InterPro" id="IPR010982">
    <property type="entry name" value="Lambda_DNA-bd_dom_sf"/>
</dbReference>
<dbReference type="PANTHER" id="PTHR46558:SF11">
    <property type="entry name" value="HTH-TYPE TRANSCRIPTIONAL REGULATOR XRE"/>
    <property type="match status" value="1"/>
</dbReference>
<gene>
    <name evidence="3" type="ORF">H9968_12835</name>
</gene>
<reference evidence="3" key="2">
    <citation type="submission" date="2021-04" db="EMBL/GenBank/DDBJ databases">
        <authorList>
            <person name="Gilroy R."/>
        </authorList>
    </citation>
    <scope>NUCLEOTIDE SEQUENCE</scope>
    <source>
        <strain evidence="3">CHK179-28034</strain>
    </source>
</reference>
<evidence type="ECO:0000259" key="2">
    <source>
        <dbReference type="PROSITE" id="PS50943"/>
    </source>
</evidence>
<dbReference type="SUPFAM" id="SSF47413">
    <property type="entry name" value="lambda repressor-like DNA-binding domains"/>
    <property type="match status" value="1"/>
</dbReference>
<dbReference type="InterPro" id="IPR001387">
    <property type="entry name" value="Cro/C1-type_HTH"/>
</dbReference>
<dbReference type="Gene3D" id="1.25.40.10">
    <property type="entry name" value="Tetratricopeptide repeat domain"/>
    <property type="match status" value="1"/>
</dbReference>
<dbReference type="Proteomes" id="UP000824049">
    <property type="component" value="Unassembled WGS sequence"/>
</dbReference>
<dbReference type="InterPro" id="IPR011990">
    <property type="entry name" value="TPR-like_helical_dom_sf"/>
</dbReference>
<dbReference type="Gene3D" id="1.10.260.40">
    <property type="entry name" value="lambda repressor-like DNA-binding domains"/>
    <property type="match status" value="1"/>
</dbReference>
<sequence>MKINEIIREKRLAEGFTQEQMASYLGVSAPAVNKWEKGVSYPDITLLPALARLLKTDVNTLLSFQEDLSDQEIADFLGSVYTVAMEQGMPQAFASLNEKIREYPSCEKLVLNGALTLEGLVAMTVREGEGELFRAEIERLYERAAEGSDMPVSQHAKAMLVSRYMARKEYAEAERLLEELPSENMFDKNSLKSSLYLAEGKTAEAAQILERMIINDISSVVACLLSLIEVAMKEKREDDVGKLAQTAKDTIRLYDLWEYEEYAIDFQLALVREDAALCLSSLEKMFHAMQKVDDIPLLQGSFLYRHLPVKESPGKDKMTVGEMMMNNLLKEMGSNDNGEYDFLRADGRFQEFLSRWKTEQAAEV</sequence>
<dbReference type="EMBL" id="DXBR01000115">
    <property type="protein sequence ID" value="HIZ40778.1"/>
    <property type="molecule type" value="Genomic_DNA"/>
</dbReference>
<dbReference type="PANTHER" id="PTHR46558">
    <property type="entry name" value="TRACRIPTIONAL REGULATORY PROTEIN-RELATED-RELATED"/>
    <property type="match status" value="1"/>
</dbReference>
<dbReference type="SMART" id="SM00530">
    <property type="entry name" value="HTH_XRE"/>
    <property type="match status" value="1"/>
</dbReference>
<dbReference type="GO" id="GO:0003677">
    <property type="term" value="F:DNA binding"/>
    <property type="evidence" value="ECO:0007669"/>
    <property type="project" value="UniProtKB-KW"/>
</dbReference>
<dbReference type="PROSITE" id="PS50943">
    <property type="entry name" value="HTH_CROC1"/>
    <property type="match status" value="1"/>
</dbReference>
<dbReference type="CDD" id="cd00093">
    <property type="entry name" value="HTH_XRE"/>
    <property type="match status" value="1"/>
</dbReference>
<comment type="caution">
    <text evidence="3">The sequence shown here is derived from an EMBL/GenBank/DDBJ whole genome shotgun (WGS) entry which is preliminary data.</text>
</comment>
<feature type="domain" description="HTH cro/C1-type" evidence="2">
    <location>
        <begin position="7"/>
        <end position="61"/>
    </location>
</feature>
<evidence type="ECO:0000256" key="1">
    <source>
        <dbReference type="ARBA" id="ARBA00023125"/>
    </source>
</evidence>
<keyword evidence="1" id="KW-0238">DNA-binding</keyword>
<dbReference type="Pfam" id="PF01381">
    <property type="entry name" value="HTH_3"/>
    <property type="match status" value="1"/>
</dbReference>
<organism evidence="3 4">
    <name type="scientific">Candidatus Anaerobutyricum stercoris</name>
    <dbReference type="NCBI Taxonomy" id="2838457"/>
    <lineage>
        <taxon>Bacteria</taxon>
        <taxon>Bacillati</taxon>
        <taxon>Bacillota</taxon>
        <taxon>Clostridia</taxon>
        <taxon>Lachnospirales</taxon>
        <taxon>Lachnospiraceae</taxon>
        <taxon>Anaerobutyricum</taxon>
    </lineage>
</organism>
<proteinExistence type="predicted"/>
<evidence type="ECO:0000313" key="3">
    <source>
        <dbReference type="EMBL" id="HIZ40778.1"/>
    </source>
</evidence>
<accession>A0A9D2J8V7</accession>
<reference evidence="3" key="1">
    <citation type="journal article" date="2021" name="PeerJ">
        <title>Extensive microbial diversity within the chicken gut microbiome revealed by metagenomics and culture.</title>
        <authorList>
            <person name="Gilroy R."/>
            <person name="Ravi A."/>
            <person name="Getino M."/>
            <person name="Pursley I."/>
            <person name="Horton D.L."/>
            <person name="Alikhan N.F."/>
            <person name="Baker D."/>
            <person name="Gharbi K."/>
            <person name="Hall N."/>
            <person name="Watson M."/>
            <person name="Adriaenssens E.M."/>
            <person name="Foster-Nyarko E."/>
            <person name="Jarju S."/>
            <person name="Secka A."/>
            <person name="Antonio M."/>
            <person name="Oren A."/>
            <person name="Chaudhuri R.R."/>
            <person name="La Ragione R."/>
            <person name="Hildebrand F."/>
            <person name="Pallen M.J."/>
        </authorList>
    </citation>
    <scope>NUCLEOTIDE SEQUENCE</scope>
    <source>
        <strain evidence="3">CHK179-28034</strain>
    </source>
</reference>
<protein>
    <submittedName>
        <fullName evidence="3">Helix-turn-helix domain-containing protein</fullName>
    </submittedName>
</protein>
<dbReference type="AlphaFoldDB" id="A0A9D2J8V7"/>
<name>A0A9D2J8V7_9FIRM</name>
<evidence type="ECO:0000313" key="4">
    <source>
        <dbReference type="Proteomes" id="UP000824049"/>
    </source>
</evidence>